<protein>
    <submittedName>
        <fullName evidence="1">Uncharacterized protein</fullName>
    </submittedName>
</protein>
<dbReference type="Proteomes" id="UP001054837">
    <property type="component" value="Unassembled WGS sequence"/>
</dbReference>
<sequence length="287" mass="33302">MGRVKNWLKKKFSCLNCCRNTEDSEQQMKEMKPKSRFFSLKKLFQKKNPKVTSLDSAVILSSEEHEQNVSYLEPAQNNTLFIGNMACRTQISVHVTVGKITPMGLIPAYSLVSTQFIQHQRRLLHTPNFSHINSEIFAINIITTAVIPRNITPAKTQLEIIYGNNIATQIDEHKMALKSILKSKKPRKNPQEKKKSLSWAPEEQLTHYRLIPKRVRARAVLNNAYTFKETGFIPRSEYAIVLTVQKELIYKIYPRSNRTKTRCPGEYYRLKTVSWAPDEYLVTYYSN</sequence>
<evidence type="ECO:0000313" key="1">
    <source>
        <dbReference type="EMBL" id="GIX78000.1"/>
    </source>
</evidence>
<gene>
    <name evidence="1" type="ORF">CDAR_25161</name>
</gene>
<organism evidence="1 2">
    <name type="scientific">Caerostris darwini</name>
    <dbReference type="NCBI Taxonomy" id="1538125"/>
    <lineage>
        <taxon>Eukaryota</taxon>
        <taxon>Metazoa</taxon>
        <taxon>Ecdysozoa</taxon>
        <taxon>Arthropoda</taxon>
        <taxon>Chelicerata</taxon>
        <taxon>Arachnida</taxon>
        <taxon>Araneae</taxon>
        <taxon>Araneomorphae</taxon>
        <taxon>Entelegynae</taxon>
        <taxon>Araneoidea</taxon>
        <taxon>Araneidae</taxon>
        <taxon>Caerostris</taxon>
    </lineage>
</organism>
<accession>A0AAV4N164</accession>
<comment type="caution">
    <text evidence="1">The sequence shown here is derived from an EMBL/GenBank/DDBJ whole genome shotgun (WGS) entry which is preliminary data.</text>
</comment>
<name>A0AAV4N164_9ARAC</name>
<dbReference type="EMBL" id="BPLQ01001066">
    <property type="protein sequence ID" value="GIX78000.1"/>
    <property type="molecule type" value="Genomic_DNA"/>
</dbReference>
<proteinExistence type="predicted"/>
<keyword evidence="2" id="KW-1185">Reference proteome</keyword>
<dbReference type="AlphaFoldDB" id="A0AAV4N164"/>
<evidence type="ECO:0000313" key="2">
    <source>
        <dbReference type="Proteomes" id="UP001054837"/>
    </source>
</evidence>
<reference evidence="1 2" key="1">
    <citation type="submission" date="2021-06" db="EMBL/GenBank/DDBJ databases">
        <title>Caerostris darwini draft genome.</title>
        <authorList>
            <person name="Kono N."/>
            <person name="Arakawa K."/>
        </authorList>
    </citation>
    <scope>NUCLEOTIDE SEQUENCE [LARGE SCALE GENOMIC DNA]</scope>
</reference>